<organism evidence="2 3">
    <name type="scientific">Pedobacter puniceum</name>
    <dbReference type="NCBI Taxonomy" id="2666136"/>
    <lineage>
        <taxon>Bacteria</taxon>
        <taxon>Pseudomonadati</taxon>
        <taxon>Bacteroidota</taxon>
        <taxon>Sphingobacteriia</taxon>
        <taxon>Sphingobacteriales</taxon>
        <taxon>Sphingobacteriaceae</taxon>
        <taxon>Pedobacter</taxon>
    </lineage>
</organism>
<dbReference type="RefSeq" id="WP_154288227.1">
    <property type="nucleotide sequence ID" value="NZ_WKJI01000003.1"/>
</dbReference>
<dbReference type="AlphaFoldDB" id="A0A7K0FQI6"/>
<dbReference type="InterPro" id="IPR032185">
    <property type="entry name" value="DUF5017"/>
</dbReference>
<dbReference type="PROSITE" id="PS51257">
    <property type="entry name" value="PROKAR_LIPOPROTEIN"/>
    <property type="match status" value="1"/>
</dbReference>
<sequence length="343" mass="37939">MKKYNSIIYALCIMFGLTACEQIELQEVDFKVSTAKASYAVGEEVVFNIEGGNSDQIIFYSGETGANYQNINRLKEAGINKLQFETSMQQGLLTDNDSLRLLISTNLAGYDSASVVRATWVDITDRNTSWPTSLATTFTTSSVIDITDFNTADKVNIAFRALGKKKLTQPQRRWQIRNLSLSNELVDGTRTFLFSAPFVNASTPSASDFRYTGWVHVSLKNSLTQGSNVWDVGEAGVNGRDSLRNRNGIAIKTNYPLQFNPGGTLNNDDNDDWVITTAVDLKTTRPAAGTIIKNVISKILTSHRYRFTKAGNYQVTFVALNDVNGETRRVVKTIDLEITAPAP</sequence>
<protein>
    <submittedName>
        <fullName evidence="2">DUF5017 domain-containing protein</fullName>
    </submittedName>
</protein>
<evidence type="ECO:0000259" key="1">
    <source>
        <dbReference type="Pfam" id="PF16409"/>
    </source>
</evidence>
<evidence type="ECO:0000313" key="2">
    <source>
        <dbReference type="EMBL" id="MRX48133.1"/>
    </source>
</evidence>
<proteinExistence type="predicted"/>
<feature type="domain" description="DUF5017" evidence="1">
    <location>
        <begin position="19"/>
        <end position="192"/>
    </location>
</feature>
<name>A0A7K0FQI6_9SPHI</name>
<dbReference type="EMBL" id="WKJI01000003">
    <property type="protein sequence ID" value="MRX48133.1"/>
    <property type="molecule type" value="Genomic_DNA"/>
</dbReference>
<dbReference type="Proteomes" id="UP000462931">
    <property type="component" value="Unassembled WGS sequence"/>
</dbReference>
<comment type="caution">
    <text evidence="2">The sequence shown here is derived from an EMBL/GenBank/DDBJ whole genome shotgun (WGS) entry which is preliminary data.</text>
</comment>
<gene>
    <name evidence="2" type="ORF">GJJ64_13120</name>
</gene>
<dbReference type="Pfam" id="PF16409">
    <property type="entry name" value="DUF5017"/>
    <property type="match status" value="1"/>
</dbReference>
<evidence type="ECO:0000313" key="3">
    <source>
        <dbReference type="Proteomes" id="UP000462931"/>
    </source>
</evidence>
<keyword evidence="3" id="KW-1185">Reference proteome</keyword>
<reference evidence="2 3" key="1">
    <citation type="submission" date="2019-11" db="EMBL/GenBank/DDBJ databases">
        <authorList>
            <person name="Cheng Q."/>
            <person name="Yang Z."/>
        </authorList>
    </citation>
    <scope>NUCLEOTIDE SEQUENCE [LARGE SCALE GENOMIC DNA]</scope>
    <source>
        <strain evidence="2 3">HX-22-1</strain>
    </source>
</reference>
<accession>A0A7K0FQI6</accession>